<name>X1DSV1_9ZZZZ</name>
<keyword evidence="1" id="KW-0812">Transmembrane</keyword>
<dbReference type="EMBL" id="BART01026650">
    <property type="protein sequence ID" value="GAG99461.1"/>
    <property type="molecule type" value="Genomic_DNA"/>
</dbReference>
<reference evidence="2" key="1">
    <citation type="journal article" date="2014" name="Front. Microbiol.">
        <title>High frequency of phylogenetically diverse reductive dehalogenase-homologous genes in deep subseafloor sedimentary metagenomes.</title>
        <authorList>
            <person name="Kawai M."/>
            <person name="Futagami T."/>
            <person name="Toyoda A."/>
            <person name="Takaki Y."/>
            <person name="Nishi S."/>
            <person name="Hori S."/>
            <person name="Arai W."/>
            <person name="Tsubouchi T."/>
            <person name="Morono Y."/>
            <person name="Uchiyama I."/>
            <person name="Ito T."/>
            <person name="Fujiyama A."/>
            <person name="Inagaki F."/>
            <person name="Takami H."/>
        </authorList>
    </citation>
    <scope>NUCLEOTIDE SEQUENCE</scope>
    <source>
        <strain evidence="2">Expedition CK06-06</strain>
    </source>
</reference>
<accession>X1DSV1</accession>
<comment type="caution">
    <text evidence="2">The sequence shown here is derived from an EMBL/GenBank/DDBJ whole genome shotgun (WGS) entry which is preliminary data.</text>
</comment>
<evidence type="ECO:0008006" key="3">
    <source>
        <dbReference type="Google" id="ProtNLM"/>
    </source>
</evidence>
<evidence type="ECO:0000313" key="2">
    <source>
        <dbReference type="EMBL" id="GAG99461.1"/>
    </source>
</evidence>
<proteinExistence type="predicted"/>
<evidence type="ECO:0000256" key="1">
    <source>
        <dbReference type="SAM" id="Phobius"/>
    </source>
</evidence>
<feature type="transmembrane region" description="Helical" evidence="1">
    <location>
        <begin position="25"/>
        <end position="44"/>
    </location>
</feature>
<keyword evidence="1" id="KW-0472">Membrane</keyword>
<dbReference type="AlphaFoldDB" id="X1DSV1"/>
<gene>
    <name evidence="2" type="ORF">S01H4_47468</name>
</gene>
<organism evidence="2">
    <name type="scientific">marine sediment metagenome</name>
    <dbReference type="NCBI Taxonomy" id="412755"/>
    <lineage>
        <taxon>unclassified sequences</taxon>
        <taxon>metagenomes</taxon>
        <taxon>ecological metagenomes</taxon>
    </lineage>
</organism>
<protein>
    <recommendedName>
        <fullName evidence="3">YtxH domain-containing protein</fullName>
    </recommendedName>
</protein>
<sequence>MCNNNNSGPESNEHSKSVGKDLTEVLIIVSISIFSGFILGLLFAPQSGLKTRKNLIEKLKDIIDRVKFTLAEAKVMGGELLEKG</sequence>
<keyword evidence="1" id="KW-1133">Transmembrane helix</keyword>